<evidence type="ECO:0000259" key="1">
    <source>
        <dbReference type="Pfam" id="PF06985"/>
    </source>
</evidence>
<accession>A0A2T2N3S0</accession>
<dbReference type="Proteomes" id="UP000240883">
    <property type="component" value="Unassembled WGS sequence"/>
</dbReference>
<sequence>GRLPSRLLDLSVEEKIFMLETVKTPYVALSHRWGIEQHFTTTIHTLQDMRIGIAVDSLPRTFQDAVYVTKRLGLRFLWIDALCTIQDDRDDWLQESAKMGYIYTNAEFVISAHCAKDDSDGFVAQALSKREAIELDIIAGVDHQLKVDTIRICHQADFETDVTNSGLSKRGWVLQERFLATHTLHFTRNGIFSERLGEIWSEEGFVVDNVTDDDTPIPKKSSFLPQLRNFFNVSTDDSKTGLRSTDPAYRTPLEWLSLVELYTNCVLTKEEDKLIAISGMAQRIYNRAEAQWCAGLWSDRICEGLLW</sequence>
<evidence type="ECO:0000313" key="2">
    <source>
        <dbReference type="EMBL" id="PSN60097.1"/>
    </source>
</evidence>
<proteinExistence type="predicted"/>
<name>A0A2T2N3S0_CORCC</name>
<reference evidence="2 3" key="1">
    <citation type="journal article" date="2018" name="Front. Microbiol.">
        <title>Genome-Wide Analysis of Corynespora cassiicola Leaf Fall Disease Putative Effectors.</title>
        <authorList>
            <person name="Lopez D."/>
            <person name="Ribeiro S."/>
            <person name="Label P."/>
            <person name="Fumanal B."/>
            <person name="Venisse J.S."/>
            <person name="Kohler A."/>
            <person name="de Oliveira R.R."/>
            <person name="Labutti K."/>
            <person name="Lipzen A."/>
            <person name="Lail K."/>
            <person name="Bauer D."/>
            <person name="Ohm R.A."/>
            <person name="Barry K.W."/>
            <person name="Spatafora J."/>
            <person name="Grigoriev I.V."/>
            <person name="Martin F.M."/>
            <person name="Pujade-Renaud V."/>
        </authorList>
    </citation>
    <scope>NUCLEOTIDE SEQUENCE [LARGE SCALE GENOMIC DNA]</scope>
    <source>
        <strain evidence="2 3">Philippines</strain>
    </source>
</reference>
<dbReference type="InterPro" id="IPR010730">
    <property type="entry name" value="HET"/>
</dbReference>
<dbReference type="EMBL" id="KZ678151">
    <property type="protein sequence ID" value="PSN60097.1"/>
    <property type="molecule type" value="Genomic_DNA"/>
</dbReference>
<gene>
    <name evidence="2" type="ORF">BS50DRAFT_472685</name>
</gene>
<feature type="domain" description="Heterokaryon incompatibility" evidence="1">
    <location>
        <begin position="26"/>
        <end position="176"/>
    </location>
</feature>
<feature type="non-terminal residue" evidence="2">
    <location>
        <position position="1"/>
    </location>
</feature>
<dbReference type="AlphaFoldDB" id="A0A2T2N3S0"/>
<keyword evidence="3" id="KW-1185">Reference proteome</keyword>
<organism evidence="2 3">
    <name type="scientific">Corynespora cassiicola Philippines</name>
    <dbReference type="NCBI Taxonomy" id="1448308"/>
    <lineage>
        <taxon>Eukaryota</taxon>
        <taxon>Fungi</taxon>
        <taxon>Dikarya</taxon>
        <taxon>Ascomycota</taxon>
        <taxon>Pezizomycotina</taxon>
        <taxon>Dothideomycetes</taxon>
        <taxon>Pleosporomycetidae</taxon>
        <taxon>Pleosporales</taxon>
        <taxon>Corynesporascaceae</taxon>
        <taxon>Corynespora</taxon>
    </lineage>
</organism>
<feature type="non-terminal residue" evidence="2">
    <location>
        <position position="307"/>
    </location>
</feature>
<protein>
    <submittedName>
        <fullName evidence="2">HET-domain-containing protein</fullName>
    </submittedName>
</protein>
<evidence type="ECO:0000313" key="3">
    <source>
        <dbReference type="Proteomes" id="UP000240883"/>
    </source>
</evidence>
<dbReference type="OrthoDB" id="5362512at2759"/>
<dbReference type="STRING" id="1448308.A0A2T2N3S0"/>
<dbReference type="PANTHER" id="PTHR33112">
    <property type="entry name" value="DOMAIN PROTEIN, PUTATIVE-RELATED"/>
    <property type="match status" value="1"/>
</dbReference>
<dbReference type="Pfam" id="PF06985">
    <property type="entry name" value="HET"/>
    <property type="match status" value="1"/>
</dbReference>
<dbReference type="PANTHER" id="PTHR33112:SF8">
    <property type="entry name" value="HETEROKARYON INCOMPATIBILITY DOMAIN-CONTAINING PROTEIN"/>
    <property type="match status" value="1"/>
</dbReference>